<reference evidence="4 5" key="1">
    <citation type="submission" date="2018-05" db="EMBL/GenBank/DDBJ databases">
        <title>The Hungate 1000. A catalogue of reference genomes from the rumen microbiome.</title>
        <authorList>
            <person name="Kelly W."/>
        </authorList>
    </citation>
    <scope>NUCLEOTIDE SEQUENCE [LARGE SCALE GENOMIC DNA]</scope>
    <source>
        <strain evidence="4 5">NLAE-zl-C242</strain>
    </source>
</reference>
<dbReference type="GO" id="GO:0016887">
    <property type="term" value="F:ATP hydrolysis activity"/>
    <property type="evidence" value="ECO:0007669"/>
    <property type="project" value="InterPro"/>
</dbReference>
<accession>A0A2Y9BKI9</accession>
<dbReference type="SUPFAM" id="SSF52540">
    <property type="entry name" value="P-loop containing nucleoside triphosphate hydrolases"/>
    <property type="match status" value="1"/>
</dbReference>
<evidence type="ECO:0000259" key="3">
    <source>
        <dbReference type="PROSITE" id="PS50893"/>
    </source>
</evidence>
<dbReference type="InterPro" id="IPR027417">
    <property type="entry name" value="P-loop_NTPase"/>
</dbReference>
<dbReference type="Pfam" id="PF00005">
    <property type="entry name" value="ABC_tran"/>
    <property type="match status" value="1"/>
</dbReference>
<dbReference type="AlphaFoldDB" id="A0A2Y9BKI9"/>
<dbReference type="InterPro" id="IPR003593">
    <property type="entry name" value="AAA+_ATPase"/>
</dbReference>
<dbReference type="InterPro" id="IPR015854">
    <property type="entry name" value="ABC_transpr_LolD-like"/>
</dbReference>
<protein>
    <submittedName>
        <fullName evidence="4">Fe-S cluster assembly ATP-binding protein</fullName>
    </submittedName>
</protein>
<dbReference type="RefSeq" id="WP_109731626.1">
    <property type="nucleotide sequence ID" value="NZ_BAAACK010000011.1"/>
</dbReference>
<keyword evidence="1" id="KW-0547">Nucleotide-binding</keyword>
<keyword evidence="2 4" id="KW-0067">ATP-binding</keyword>
<evidence type="ECO:0000256" key="1">
    <source>
        <dbReference type="ARBA" id="ARBA00022741"/>
    </source>
</evidence>
<dbReference type="PANTHER" id="PTHR24220:SF86">
    <property type="entry name" value="ABC TRANSPORTER ABCH.1"/>
    <property type="match status" value="1"/>
</dbReference>
<sequence>MLKVEHLSYDVSEEGRQSEILSDVSFSVEDGEMLVITGPNGGGKSTLAKLLMGINRQTAGKIYLDGTDITDMSVNERAKAGMGFAFQQPPRFKGMTVRRLLSLAAGTKLSEDECCSLLSSVGLCAMEYIDREADATLSGGEMKRIEIATVLAKKHDICIFDEPEAGIDLWSFSMLIKRFEKIHKAKKESLILISHQERIIQMADRIMVISDGKVESIGAAKTVMPQLFGQEAESCTCGMQKGGEICEAE</sequence>
<evidence type="ECO:0000313" key="4">
    <source>
        <dbReference type="EMBL" id="PWJ29097.1"/>
    </source>
</evidence>
<keyword evidence="5" id="KW-1185">Reference proteome</keyword>
<dbReference type="Proteomes" id="UP000245845">
    <property type="component" value="Unassembled WGS sequence"/>
</dbReference>
<dbReference type="EMBL" id="QGDL01000007">
    <property type="protein sequence ID" value="PWJ29097.1"/>
    <property type="molecule type" value="Genomic_DNA"/>
</dbReference>
<dbReference type="PROSITE" id="PS50893">
    <property type="entry name" value="ABC_TRANSPORTER_2"/>
    <property type="match status" value="1"/>
</dbReference>
<dbReference type="PROSITE" id="PS00211">
    <property type="entry name" value="ABC_TRANSPORTER_1"/>
    <property type="match status" value="1"/>
</dbReference>
<proteinExistence type="predicted"/>
<gene>
    <name evidence="4" type="ORF">A8806_107246</name>
</gene>
<dbReference type="InterPro" id="IPR017871">
    <property type="entry name" value="ABC_transporter-like_CS"/>
</dbReference>
<dbReference type="SMART" id="SM00382">
    <property type="entry name" value="AAA"/>
    <property type="match status" value="1"/>
</dbReference>
<name>A0A2Y9BKI9_9FIRM</name>
<dbReference type="OrthoDB" id="9806149at2"/>
<dbReference type="Gene3D" id="3.40.50.300">
    <property type="entry name" value="P-loop containing nucleotide triphosphate hydrolases"/>
    <property type="match status" value="1"/>
</dbReference>
<dbReference type="GO" id="GO:0005886">
    <property type="term" value="C:plasma membrane"/>
    <property type="evidence" value="ECO:0007669"/>
    <property type="project" value="TreeGrafter"/>
</dbReference>
<feature type="domain" description="ABC transporter" evidence="3">
    <location>
        <begin position="2"/>
        <end position="236"/>
    </location>
</feature>
<dbReference type="GO" id="GO:0005524">
    <property type="term" value="F:ATP binding"/>
    <property type="evidence" value="ECO:0007669"/>
    <property type="project" value="UniProtKB-KW"/>
</dbReference>
<organism evidence="4 5">
    <name type="scientific">Faecalicatena orotica</name>
    <dbReference type="NCBI Taxonomy" id="1544"/>
    <lineage>
        <taxon>Bacteria</taxon>
        <taxon>Bacillati</taxon>
        <taxon>Bacillota</taxon>
        <taxon>Clostridia</taxon>
        <taxon>Lachnospirales</taxon>
        <taxon>Lachnospiraceae</taxon>
        <taxon>Faecalicatena</taxon>
    </lineage>
</organism>
<dbReference type="InterPro" id="IPR003439">
    <property type="entry name" value="ABC_transporter-like_ATP-bd"/>
</dbReference>
<evidence type="ECO:0000256" key="2">
    <source>
        <dbReference type="ARBA" id="ARBA00022840"/>
    </source>
</evidence>
<dbReference type="PANTHER" id="PTHR24220">
    <property type="entry name" value="IMPORT ATP-BINDING PROTEIN"/>
    <property type="match status" value="1"/>
</dbReference>
<evidence type="ECO:0000313" key="5">
    <source>
        <dbReference type="Proteomes" id="UP000245845"/>
    </source>
</evidence>
<comment type="caution">
    <text evidence="4">The sequence shown here is derived from an EMBL/GenBank/DDBJ whole genome shotgun (WGS) entry which is preliminary data.</text>
</comment>
<dbReference type="GO" id="GO:0022857">
    <property type="term" value="F:transmembrane transporter activity"/>
    <property type="evidence" value="ECO:0007669"/>
    <property type="project" value="TreeGrafter"/>
</dbReference>